<organism evidence="8 9">
    <name type="scientific">Cohaesibacter gelatinilyticus</name>
    <dbReference type="NCBI Taxonomy" id="372072"/>
    <lineage>
        <taxon>Bacteria</taxon>
        <taxon>Pseudomonadati</taxon>
        <taxon>Pseudomonadota</taxon>
        <taxon>Alphaproteobacteria</taxon>
        <taxon>Hyphomicrobiales</taxon>
        <taxon>Cohaesibacteraceae</taxon>
    </lineage>
</organism>
<evidence type="ECO:0000256" key="5">
    <source>
        <dbReference type="ARBA" id="ARBA00038105"/>
    </source>
</evidence>
<dbReference type="SMART" id="SM00271">
    <property type="entry name" value="DnaJ"/>
    <property type="match status" value="1"/>
</dbReference>
<dbReference type="PANTHER" id="PTHR12763:SF28">
    <property type="entry name" value="GEO10507P1-RELATED"/>
    <property type="match status" value="1"/>
</dbReference>
<dbReference type="SUPFAM" id="SSF46565">
    <property type="entry name" value="Chaperone J-domain"/>
    <property type="match status" value="1"/>
</dbReference>
<name>A0A285NH73_9HYPH</name>
<dbReference type="Gene3D" id="1.10.287.110">
    <property type="entry name" value="DnaJ domain"/>
    <property type="match status" value="1"/>
</dbReference>
<dbReference type="OrthoDB" id="9811070at2"/>
<feature type="domain" description="J" evidence="7">
    <location>
        <begin position="178"/>
        <end position="231"/>
    </location>
</feature>
<dbReference type="Proteomes" id="UP000219439">
    <property type="component" value="Unassembled WGS sequence"/>
</dbReference>
<dbReference type="CDD" id="cd06257">
    <property type="entry name" value="DnaJ"/>
    <property type="match status" value="1"/>
</dbReference>
<reference evidence="8 9" key="1">
    <citation type="submission" date="2017-09" db="EMBL/GenBank/DDBJ databases">
        <authorList>
            <person name="Ehlers B."/>
            <person name="Leendertz F.H."/>
        </authorList>
    </citation>
    <scope>NUCLEOTIDE SEQUENCE [LARGE SCALE GENOMIC DNA]</scope>
    <source>
        <strain evidence="8 9">DSM 18289</strain>
    </source>
</reference>
<dbReference type="GO" id="GO:0016020">
    <property type="term" value="C:membrane"/>
    <property type="evidence" value="ECO:0007669"/>
    <property type="project" value="UniProtKB-SubCell"/>
</dbReference>
<keyword evidence="9" id="KW-1185">Reference proteome</keyword>
<feature type="transmembrane region" description="Helical" evidence="6">
    <location>
        <begin position="40"/>
        <end position="69"/>
    </location>
</feature>
<evidence type="ECO:0000313" key="8">
    <source>
        <dbReference type="EMBL" id="SNZ08263.1"/>
    </source>
</evidence>
<dbReference type="InterPro" id="IPR001623">
    <property type="entry name" value="DnaJ_domain"/>
</dbReference>
<evidence type="ECO:0000313" key="9">
    <source>
        <dbReference type="Proteomes" id="UP000219439"/>
    </source>
</evidence>
<evidence type="ECO:0000256" key="6">
    <source>
        <dbReference type="SAM" id="Phobius"/>
    </source>
</evidence>
<evidence type="ECO:0000256" key="1">
    <source>
        <dbReference type="ARBA" id="ARBA00004167"/>
    </source>
</evidence>
<evidence type="ECO:0000256" key="4">
    <source>
        <dbReference type="ARBA" id="ARBA00023136"/>
    </source>
</evidence>
<dbReference type="PANTHER" id="PTHR12763">
    <property type="match status" value="1"/>
</dbReference>
<comment type="subcellular location">
    <subcellularLocation>
        <location evidence="1">Membrane</location>
        <topology evidence="1">Single-pass membrane protein</topology>
    </subcellularLocation>
</comment>
<dbReference type="RefSeq" id="WP_097152686.1">
    <property type="nucleotide sequence ID" value="NZ_OBEL01000001.1"/>
</dbReference>
<accession>A0A285NH73</accession>
<evidence type="ECO:0000256" key="2">
    <source>
        <dbReference type="ARBA" id="ARBA00022692"/>
    </source>
</evidence>
<comment type="similarity">
    <text evidence="5">Belongs to the TIM14 family.</text>
</comment>
<protein>
    <submittedName>
        <fullName evidence="8">DnaJ domain-containing protein</fullName>
    </submittedName>
</protein>
<keyword evidence="4 6" id="KW-0472">Membrane</keyword>
<keyword evidence="2 6" id="KW-0812">Transmembrane</keyword>
<dbReference type="AlphaFoldDB" id="A0A285NH73"/>
<dbReference type="PROSITE" id="PS50076">
    <property type="entry name" value="DNAJ_2"/>
    <property type="match status" value="1"/>
</dbReference>
<evidence type="ECO:0000256" key="3">
    <source>
        <dbReference type="ARBA" id="ARBA00022989"/>
    </source>
</evidence>
<dbReference type="Pfam" id="PF00226">
    <property type="entry name" value="DnaJ"/>
    <property type="match status" value="1"/>
</dbReference>
<evidence type="ECO:0000259" key="7">
    <source>
        <dbReference type="PROSITE" id="PS50076"/>
    </source>
</evidence>
<dbReference type="EMBL" id="OBEL01000001">
    <property type="protein sequence ID" value="SNZ08263.1"/>
    <property type="molecule type" value="Genomic_DNA"/>
</dbReference>
<sequence length="231" mass="25194">MIYLLAGGFFVAGVWLVLKWIAHANPVDIVQFVYRVMGVLLGLFSAFLMLRGNWVLALPVGVMAASMLIRKPSRAGADRESGRGSTVRTAALEMTLDHDTGIIIGQVLVGNFEGRQLEGLTETELFSLYQEIATDQESTALLEAYLDGRVPDWRNEFEPHMAAGEGSASDTGPMTEEEAYEVLGLTTQASQDEIVAAHRRLMKRVHPDHGGSTFLAAKINAAKAILLRKHG</sequence>
<proteinExistence type="inferred from homology"/>
<dbReference type="InterPro" id="IPR036869">
    <property type="entry name" value="J_dom_sf"/>
</dbReference>
<keyword evidence="3 6" id="KW-1133">Transmembrane helix</keyword>
<gene>
    <name evidence="8" type="ORF">SAMN06265368_1535</name>
</gene>